<organism evidence="4 5">
    <name type="scientific">Lottia gigantea</name>
    <name type="common">Giant owl limpet</name>
    <dbReference type="NCBI Taxonomy" id="225164"/>
    <lineage>
        <taxon>Eukaryota</taxon>
        <taxon>Metazoa</taxon>
        <taxon>Spiralia</taxon>
        <taxon>Lophotrochozoa</taxon>
        <taxon>Mollusca</taxon>
        <taxon>Gastropoda</taxon>
        <taxon>Patellogastropoda</taxon>
        <taxon>Lottioidea</taxon>
        <taxon>Lottiidae</taxon>
        <taxon>Lottia</taxon>
    </lineage>
</organism>
<comment type="similarity">
    <text evidence="1">Belongs to the glycosyl hydrolase 16 family.</text>
</comment>
<evidence type="ECO:0000313" key="5">
    <source>
        <dbReference type="Proteomes" id="UP000030746"/>
    </source>
</evidence>
<dbReference type="EMBL" id="KB201194">
    <property type="protein sequence ID" value="ESO99024.1"/>
    <property type="molecule type" value="Genomic_DNA"/>
</dbReference>
<feature type="chain" id="PRO_5004717946" description="GH16 domain-containing protein" evidence="2">
    <location>
        <begin position="17"/>
        <end position="463"/>
    </location>
</feature>
<dbReference type="Pfam" id="PF00722">
    <property type="entry name" value="Glyco_hydro_16"/>
    <property type="match status" value="1"/>
</dbReference>
<feature type="domain" description="GH16" evidence="3">
    <location>
        <begin position="119"/>
        <end position="463"/>
    </location>
</feature>
<dbReference type="GO" id="GO:0004553">
    <property type="term" value="F:hydrolase activity, hydrolyzing O-glycosyl compounds"/>
    <property type="evidence" value="ECO:0007669"/>
    <property type="project" value="InterPro"/>
</dbReference>
<name>V4CB15_LOTGI</name>
<feature type="signal peptide" evidence="2">
    <location>
        <begin position="1"/>
        <end position="16"/>
    </location>
</feature>
<dbReference type="PROSITE" id="PS51762">
    <property type="entry name" value="GH16_2"/>
    <property type="match status" value="1"/>
</dbReference>
<dbReference type="AlphaFoldDB" id="V4CB15"/>
<accession>V4CB15</accession>
<keyword evidence="2" id="KW-0732">Signal</keyword>
<evidence type="ECO:0000256" key="1">
    <source>
        <dbReference type="ARBA" id="ARBA00006865"/>
    </source>
</evidence>
<proteinExistence type="inferred from homology"/>
<dbReference type="Gene3D" id="2.60.120.200">
    <property type="match status" value="1"/>
</dbReference>
<dbReference type="PANTHER" id="PTHR10963">
    <property type="entry name" value="GLYCOSYL HYDROLASE-RELATED"/>
    <property type="match status" value="1"/>
</dbReference>
<dbReference type="HOGENOM" id="CLU_019533_2_1_1"/>
<gene>
    <name evidence="4" type="ORF">LOTGIDRAFT_226468</name>
</gene>
<dbReference type="STRING" id="225164.V4CB15"/>
<dbReference type="InterPro" id="IPR013320">
    <property type="entry name" value="ConA-like_dom_sf"/>
</dbReference>
<dbReference type="RefSeq" id="XP_009050304.1">
    <property type="nucleotide sequence ID" value="XM_009052056.1"/>
</dbReference>
<evidence type="ECO:0000259" key="3">
    <source>
        <dbReference type="PROSITE" id="PS51762"/>
    </source>
</evidence>
<reference evidence="4 5" key="1">
    <citation type="journal article" date="2013" name="Nature">
        <title>Insights into bilaterian evolution from three spiralian genomes.</title>
        <authorList>
            <person name="Simakov O."/>
            <person name="Marletaz F."/>
            <person name="Cho S.J."/>
            <person name="Edsinger-Gonzales E."/>
            <person name="Havlak P."/>
            <person name="Hellsten U."/>
            <person name="Kuo D.H."/>
            <person name="Larsson T."/>
            <person name="Lv J."/>
            <person name="Arendt D."/>
            <person name="Savage R."/>
            <person name="Osoegawa K."/>
            <person name="de Jong P."/>
            <person name="Grimwood J."/>
            <person name="Chapman J.A."/>
            <person name="Shapiro H."/>
            <person name="Aerts A."/>
            <person name="Otillar R.P."/>
            <person name="Terry A.Y."/>
            <person name="Boore J.L."/>
            <person name="Grigoriev I.V."/>
            <person name="Lindberg D.R."/>
            <person name="Seaver E.C."/>
            <person name="Weisblat D.A."/>
            <person name="Putnam N.H."/>
            <person name="Rokhsar D.S."/>
        </authorList>
    </citation>
    <scope>NUCLEOTIDE SEQUENCE [LARGE SCALE GENOMIC DNA]</scope>
</reference>
<dbReference type="InterPro" id="IPR050546">
    <property type="entry name" value="Glycosyl_Hydrlase_16"/>
</dbReference>
<dbReference type="CTD" id="20247349"/>
<dbReference type="PANTHER" id="PTHR10963:SF55">
    <property type="entry name" value="GLYCOSIDE HYDROLASE FAMILY 16 PROTEIN"/>
    <property type="match status" value="1"/>
</dbReference>
<evidence type="ECO:0000313" key="4">
    <source>
        <dbReference type="EMBL" id="ESO99024.1"/>
    </source>
</evidence>
<dbReference type="OrthoDB" id="6053070at2759"/>
<evidence type="ECO:0000256" key="2">
    <source>
        <dbReference type="SAM" id="SignalP"/>
    </source>
</evidence>
<sequence>MVLLPLLCLLPVLVFSTSTLNPTIKPRVTIEKDGSISVYVQDEINVQSVDIQVTILKPFQLHNLVANFNKVTSEWWIKTPVNNLEGVKSFDLAVFYYYHVENNHQPERKLYTETIFLNQETGLQPQPHQISKREVTVLFDDFNGNQLNMNNWMYEVTASGGGNGEFEVYTPEATNTYLRNGILHLKPTFTADRFGENFLHNGKLDVKGQWGSCTASFDNGCYRTGSNIPPIMSSKIISKVKISHGRVEVLAKIPVGDWIWPAIWLLPPGGTGVYGGWPNSGEIDIMESRGNRNLKDGQGNIQGAKQVLSTIHFGPGFQNHRQHGHWKLKTDGSTWADNYHLYAVDWTKNHIKCTVDGSPVLDWNTPSEGYWKHEHFSGNNIWAKGGHDAPFDGQFDLILNVAVGGNRGYFPDGWNNGADGKPWKDSSSTAMRDFWNNRSKWQHTWHGDDVAMKVKYVKMVRYN</sequence>
<keyword evidence="5" id="KW-1185">Reference proteome</keyword>
<dbReference type="GeneID" id="20247349"/>
<dbReference type="SUPFAM" id="SSF49899">
    <property type="entry name" value="Concanavalin A-like lectins/glucanases"/>
    <property type="match status" value="1"/>
</dbReference>
<dbReference type="Proteomes" id="UP000030746">
    <property type="component" value="Unassembled WGS sequence"/>
</dbReference>
<dbReference type="OMA" id="HAGNPDP"/>
<dbReference type="InterPro" id="IPR000757">
    <property type="entry name" value="Beta-glucanase-like"/>
</dbReference>
<dbReference type="KEGG" id="lgi:LOTGIDRAFT_226468"/>
<dbReference type="GO" id="GO:0005975">
    <property type="term" value="P:carbohydrate metabolic process"/>
    <property type="evidence" value="ECO:0007669"/>
    <property type="project" value="InterPro"/>
</dbReference>
<protein>
    <recommendedName>
        <fullName evidence="3">GH16 domain-containing protein</fullName>
    </recommendedName>
</protein>